<evidence type="ECO:0000256" key="12">
    <source>
        <dbReference type="ARBA" id="ARBA00023136"/>
    </source>
</evidence>
<dbReference type="GO" id="GO:0003827">
    <property type="term" value="F:alpha-1,3-mannosylglycoprotein 2-beta-N-acetylglucosaminyltransferase activity"/>
    <property type="evidence" value="ECO:0007669"/>
    <property type="project" value="UniProtKB-EC"/>
</dbReference>
<gene>
    <name evidence="17" type="ORF">BSP0115_LOCUS2430</name>
</gene>
<keyword evidence="8" id="KW-0479">Metal-binding</keyword>
<evidence type="ECO:0000256" key="13">
    <source>
        <dbReference type="ARBA" id="ARBA00023211"/>
    </source>
</evidence>
<dbReference type="Gene3D" id="3.90.550.10">
    <property type="entry name" value="Spore Coat Polysaccharide Biosynthesis Protein SpsA, Chain A"/>
    <property type="match status" value="1"/>
</dbReference>
<dbReference type="InterPro" id="IPR029044">
    <property type="entry name" value="Nucleotide-diphossugar_trans"/>
</dbReference>
<evidence type="ECO:0000256" key="1">
    <source>
        <dbReference type="ARBA" id="ARBA00001936"/>
    </source>
</evidence>
<dbReference type="EC" id="2.4.1.101" evidence="14"/>
<evidence type="ECO:0000256" key="16">
    <source>
        <dbReference type="ARBA" id="ARBA00049421"/>
    </source>
</evidence>
<organism evidence="17">
    <name type="scientific">Bicosoecida sp. CB-2014</name>
    <dbReference type="NCBI Taxonomy" id="1486930"/>
    <lineage>
        <taxon>Eukaryota</taxon>
        <taxon>Sar</taxon>
        <taxon>Stramenopiles</taxon>
        <taxon>Bigyra</taxon>
        <taxon>Opalozoa</taxon>
        <taxon>Bicosoecida</taxon>
    </lineage>
</organism>
<evidence type="ECO:0000256" key="8">
    <source>
        <dbReference type="ARBA" id="ARBA00022723"/>
    </source>
</evidence>
<keyword evidence="9" id="KW-0735">Signal-anchor</keyword>
<evidence type="ECO:0000256" key="6">
    <source>
        <dbReference type="ARBA" id="ARBA00022679"/>
    </source>
</evidence>
<evidence type="ECO:0000256" key="11">
    <source>
        <dbReference type="ARBA" id="ARBA00023034"/>
    </source>
</evidence>
<proteinExistence type="inferred from homology"/>
<dbReference type="PANTHER" id="PTHR10468">
    <property type="entry name" value="PROTEIN O-LINKED-MANNOSE BETA-1,2-N-ACETYLGLUCOSAMINYLTRANSFERASE 1/ALPHA-1,3-MANNOSYL-GLYCOPROTEIN 2-BETA-N-ACETYLGLUCOSAMINYLTRANSFERASE"/>
    <property type="match status" value="1"/>
</dbReference>
<reference evidence="17" key="1">
    <citation type="submission" date="2021-01" db="EMBL/GenBank/DDBJ databases">
        <authorList>
            <person name="Corre E."/>
            <person name="Pelletier E."/>
            <person name="Niang G."/>
            <person name="Scheremetjew M."/>
            <person name="Finn R."/>
            <person name="Kale V."/>
            <person name="Holt S."/>
            <person name="Cochrane G."/>
            <person name="Meng A."/>
            <person name="Brown T."/>
            <person name="Cohen L."/>
        </authorList>
    </citation>
    <scope>NUCLEOTIDE SEQUENCE</scope>
    <source>
        <strain evidence="17">Ms1</strain>
    </source>
</reference>
<evidence type="ECO:0000256" key="14">
    <source>
        <dbReference type="ARBA" id="ARBA00038949"/>
    </source>
</evidence>
<keyword evidence="5" id="KW-0328">Glycosyltransferase</keyword>
<dbReference type="GO" id="GO:0046872">
    <property type="term" value="F:metal ion binding"/>
    <property type="evidence" value="ECO:0007669"/>
    <property type="project" value="UniProtKB-KW"/>
</dbReference>
<comment type="cofactor">
    <cofactor evidence="1">
        <name>Mn(2+)</name>
        <dbReference type="ChEBI" id="CHEBI:29035"/>
    </cofactor>
</comment>
<keyword evidence="12" id="KW-0472">Membrane</keyword>
<keyword evidence="7" id="KW-0812">Transmembrane</keyword>
<evidence type="ECO:0000256" key="5">
    <source>
        <dbReference type="ARBA" id="ARBA00022676"/>
    </source>
</evidence>
<comment type="catalytic activity">
    <reaction evidence="16">
        <text>N(4)-(alpha-D-Man-(1-&gt;3)-[alpha-D-Man-(1-&gt;3)-[alpha-D-Man-(1-&gt;6)]-alpha-D-Man-(1-&gt;6)]-beta-D-Man-(1-&gt;4)-beta-D-GlcNAc-(1-&gt;4)-beta-D-GlcNAc)-L-asparaginyl-[protein] (N-glucan mannose isomer 5A1,2) + UDP-N-acetyl-alpha-D-glucosamine = N(4)-{beta-D-GlcNAc-(1-&gt;2)-alpha-D-Man-(1-&gt;3)-[alpha-D-Man-(1-&gt;3)-[alpha-D-Man-(1-&gt;6)]-alpha-D-Man-(1-&gt;6)]-beta-D-Man-(1-&gt;4)-beta-D-GlcNAc-(1-&gt;4)-beta-D-GlcNAc}-L-asparaginyl-[protein] + UDP + H(+)</text>
        <dbReference type="Rhea" id="RHEA:11456"/>
        <dbReference type="Rhea" id="RHEA-COMP:14367"/>
        <dbReference type="Rhea" id="RHEA-COMP:14368"/>
        <dbReference type="ChEBI" id="CHEBI:15378"/>
        <dbReference type="ChEBI" id="CHEBI:57705"/>
        <dbReference type="ChEBI" id="CHEBI:58223"/>
        <dbReference type="ChEBI" id="CHEBI:59087"/>
        <dbReference type="ChEBI" id="CHEBI:60625"/>
        <dbReference type="EC" id="2.4.1.101"/>
    </reaction>
</comment>
<dbReference type="InterPro" id="IPR052261">
    <property type="entry name" value="Glycosyltransferase_13"/>
</dbReference>
<evidence type="ECO:0000256" key="3">
    <source>
        <dbReference type="ARBA" id="ARBA00004922"/>
    </source>
</evidence>
<evidence type="ECO:0000256" key="2">
    <source>
        <dbReference type="ARBA" id="ARBA00004323"/>
    </source>
</evidence>
<keyword evidence="6" id="KW-0808">Transferase</keyword>
<dbReference type="Pfam" id="PF03071">
    <property type="entry name" value="GNT-I"/>
    <property type="match status" value="1"/>
</dbReference>
<name>A0A7S1G4T3_9STRA</name>
<evidence type="ECO:0000256" key="9">
    <source>
        <dbReference type="ARBA" id="ARBA00022968"/>
    </source>
</evidence>
<evidence type="ECO:0000256" key="10">
    <source>
        <dbReference type="ARBA" id="ARBA00022989"/>
    </source>
</evidence>
<evidence type="ECO:0000256" key="15">
    <source>
        <dbReference type="ARBA" id="ARBA00041712"/>
    </source>
</evidence>
<comment type="subcellular location">
    <subcellularLocation>
        <location evidence="2">Golgi apparatus membrane</location>
        <topology evidence="2">Single-pass type II membrane protein</topology>
    </subcellularLocation>
</comment>
<evidence type="ECO:0000313" key="17">
    <source>
        <dbReference type="EMBL" id="CAD8909226.1"/>
    </source>
</evidence>
<evidence type="ECO:0000256" key="4">
    <source>
        <dbReference type="ARBA" id="ARBA00006492"/>
    </source>
</evidence>
<comment type="pathway">
    <text evidence="3">Protein modification; protein glycosylation.</text>
</comment>
<dbReference type="UniPathway" id="UPA00378"/>
<keyword evidence="11" id="KW-0333">Golgi apparatus</keyword>
<keyword evidence="13" id="KW-0464">Manganese</keyword>
<accession>A0A7S1G4T3</accession>
<dbReference type="GO" id="GO:0000139">
    <property type="term" value="C:Golgi membrane"/>
    <property type="evidence" value="ECO:0007669"/>
    <property type="project" value="UniProtKB-SubCell"/>
</dbReference>
<dbReference type="AlphaFoldDB" id="A0A7S1G4T3"/>
<dbReference type="InterPro" id="IPR004139">
    <property type="entry name" value="Glyco_trans_13"/>
</dbReference>
<dbReference type="PANTHER" id="PTHR10468:SF0">
    <property type="entry name" value="ALPHA-1,3-MANNOSYL-GLYCOPROTEIN 2-BETA-N-ACETYLGLUCOSAMINYLTRANSFERASE"/>
    <property type="match status" value="1"/>
</dbReference>
<protein>
    <recommendedName>
        <fullName evidence="14">alpha-1,3-mannosyl-glycoprotein 2-beta-N-acetylglucosaminyltransferase</fullName>
        <ecNumber evidence="14">2.4.1.101</ecNumber>
    </recommendedName>
    <alternativeName>
        <fullName evidence="15">N-glycosyl-oligosaccharide-glycoprotein N-acetylglucosaminyltransferase I</fullName>
    </alternativeName>
</protein>
<sequence length="264" mass="29953">MVDDGSLPAGYIPILMPAYDRPEYLAQVLKALERADGMQSTVLIVSQDGDNARVAAMLDAVTAFRVVRLSHWRPYLGGLPRLFLSHSDFATADNVRWLLRFAFESLRARNAIVLESDIRPSTDFYRFFQWMAAEIEGNATLRERVWTVNGYNMRSRRGADPYTLSPFGFTVWGWLCPGSTWPDIRDGWTWFHNWDIQVEAARRASGRASLTPALSRMRNIGMQGINFDVRSAADAAKWEAVWTSEVGVPYWGKAPVVTEQWARA</sequence>
<dbReference type="SUPFAM" id="SSF53448">
    <property type="entry name" value="Nucleotide-diphospho-sugar transferases"/>
    <property type="match status" value="1"/>
</dbReference>
<comment type="similarity">
    <text evidence="4">Belongs to the glycosyltransferase 13 family.</text>
</comment>
<keyword evidence="10" id="KW-1133">Transmembrane helix</keyword>
<evidence type="ECO:0000256" key="7">
    <source>
        <dbReference type="ARBA" id="ARBA00022692"/>
    </source>
</evidence>
<dbReference type="EMBL" id="HBFS01003495">
    <property type="protein sequence ID" value="CAD8909226.1"/>
    <property type="molecule type" value="Transcribed_RNA"/>
</dbReference>